<dbReference type="CDD" id="cd17160">
    <property type="entry name" value="UBX_UBXN2A"/>
    <property type="match status" value="1"/>
</dbReference>
<proteinExistence type="predicted"/>
<dbReference type="Proteomes" id="UP000565785">
    <property type="component" value="Unassembled WGS sequence"/>
</dbReference>
<feature type="domain" description="SEP" evidence="18">
    <location>
        <begin position="54"/>
        <end position="119"/>
    </location>
</feature>
<feature type="domain" description="UBX" evidence="17">
    <location>
        <begin position="167"/>
        <end position="244"/>
    </location>
</feature>
<evidence type="ECO:0000259" key="17">
    <source>
        <dbReference type="PROSITE" id="PS50033"/>
    </source>
</evidence>
<protein>
    <recommendedName>
        <fullName evidence="15">UBX domain-containing protein 2A</fullName>
    </recommendedName>
</protein>
<name>A0A7L1NXG6_RHICY</name>
<feature type="non-terminal residue" evidence="19">
    <location>
        <position position="1"/>
    </location>
</feature>
<evidence type="ECO:0000256" key="9">
    <source>
        <dbReference type="ARBA" id="ARBA00022843"/>
    </source>
</evidence>
<keyword evidence="8" id="KW-0256">Endoplasmic reticulum</keyword>
<evidence type="ECO:0000256" key="15">
    <source>
        <dbReference type="ARBA" id="ARBA00073763"/>
    </source>
</evidence>
<dbReference type="Pfam" id="PF08059">
    <property type="entry name" value="SEP"/>
    <property type="match status" value="1"/>
</dbReference>
<dbReference type="GO" id="GO:0000045">
    <property type="term" value="P:autophagosome assembly"/>
    <property type="evidence" value="ECO:0007669"/>
    <property type="project" value="TreeGrafter"/>
</dbReference>
<dbReference type="PANTHER" id="PTHR23333:SF16">
    <property type="entry name" value="UBX DOMAIN-CONTAINING PROTEIN 2A"/>
    <property type="match status" value="1"/>
</dbReference>
<evidence type="ECO:0000256" key="8">
    <source>
        <dbReference type="ARBA" id="ARBA00022824"/>
    </source>
</evidence>
<keyword evidence="7" id="KW-0963">Cytoplasm</keyword>
<dbReference type="EMBL" id="VXBP01009641">
    <property type="protein sequence ID" value="NXO03847.1"/>
    <property type="molecule type" value="Genomic_DNA"/>
</dbReference>
<dbReference type="InterPro" id="IPR029071">
    <property type="entry name" value="Ubiquitin-like_domsf"/>
</dbReference>
<reference evidence="19 20" key="1">
    <citation type="submission" date="2019-09" db="EMBL/GenBank/DDBJ databases">
        <title>Bird 10,000 Genomes (B10K) Project - Family phase.</title>
        <authorList>
            <person name="Zhang G."/>
        </authorList>
    </citation>
    <scope>NUCLEOTIDE SEQUENCE [LARGE SCALE GENOMIC DNA]</scope>
    <source>
        <strain evidence="19">B10K-DU-002-35</strain>
        <tissue evidence="19">Muscle</tissue>
    </source>
</reference>
<dbReference type="GO" id="GO:0043130">
    <property type="term" value="F:ubiquitin binding"/>
    <property type="evidence" value="ECO:0007669"/>
    <property type="project" value="TreeGrafter"/>
</dbReference>
<dbReference type="GO" id="GO:0005634">
    <property type="term" value="C:nucleus"/>
    <property type="evidence" value="ECO:0007669"/>
    <property type="project" value="UniProtKB-SubCell"/>
</dbReference>
<dbReference type="InterPro" id="IPR001012">
    <property type="entry name" value="UBX_dom"/>
</dbReference>
<comment type="function">
    <text evidence="13">Acts to repress the ubiquitination and subsequent endoplasmic reticulum-associated degradation of CHRNA3 by the STUB1-VCP-UBXN2A complex in cortical neurons. Also acts to promote the translocation of CHRNA3 to the plasma membrane and subsequently increases plasma membrane acetylcholine-gated ion-channel activation. Plays a role in the inhibition of STUB1-mediated TP53 degradation, via its interaction with HSPA9 which acts to inhibit TP53 binding to HSPA9. Positively mediates the ubiquitination and proteosomal degradation of RICTOR, may thereby act as a negative regulator of the mTORC2 pathway.</text>
</comment>
<evidence type="ECO:0000256" key="13">
    <source>
        <dbReference type="ARBA" id="ARBA00053310"/>
    </source>
</evidence>
<evidence type="ECO:0000256" key="2">
    <source>
        <dbReference type="ARBA" id="ARBA00004240"/>
    </source>
</evidence>
<evidence type="ECO:0000256" key="10">
    <source>
        <dbReference type="ARBA" id="ARBA00023034"/>
    </source>
</evidence>
<dbReference type="GO" id="GO:0061025">
    <property type="term" value="P:membrane fusion"/>
    <property type="evidence" value="ECO:0007669"/>
    <property type="project" value="TreeGrafter"/>
</dbReference>
<sequence length="288" mass="32578">IDKIKTVKKGWMCKSGASDQVLNSTEQNCNYFVDNLFEEAQKVGAICMSPVKNQVDVNIQLWKNGFTVNDGELRSYTDVANQQFLDSIKKGELPSELRKVFDKEEVDVKVEDKKDTVYLSSKKPAFHPFSGHGYRLGSATPRIISKVRDDHQGPDNKRHLPLVPLNDLEPITNIQIWLADGERIIQKFNVSHRISHVRDFITKYQGPEGSAPFSLTTSLPFRELRDETLTLEEAKLENAVVVQRLQKITEPFRLLGIKAPDSDCKTAATPNGQLKNEKKNAIKNTRSN</sequence>
<dbReference type="GO" id="GO:0005783">
    <property type="term" value="C:endoplasmic reticulum"/>
    <property type="evidence" value="ECO:0007669"/>
    <property type="project" value="UniProtKB-SubCell"/>
</dbReference>
<evidence type="ECO:0000256" key="11">
    <source>
        <dbReference type="ARBA" id="ARBA00023242"/>
    </source>
</evidence>
<evidence type="ECO:0000256" key="7">
    <source>
        <dbReference type="ARBA" id="ARBA00022490"/>
    </source>
</evidence>
<dbReference type="Gene3D" id="3.30.420.210">
    <property type="entry name" value="SEP domain"/>
    <property type="match status" value="1"/>
</dbReference>
<dbReference type="PROSITE" id="PS50033">
    <property type="entry name" value="UBX"/>
    <property type="match status" value="1"/>
</dbReference>
<keyword evidence="9" id="KW-0832">Ubl conjugation</keyword>
<dbReference type="SMART" id="SM00553">
    <property type="entry name" value="SEP"/>
    <property type="match status" value="1"/>
</dbReference>
<comment type="subcellular location">
    <subcellularLocation>
        <location evidence="3">Cell projection</location>
        <location evidence="3">Dendrite</location>
    </subcellularLocation>
    <subcellularLocation>
        <location evidence="5">Cytoplasm</location>
    </subcellularLocation>
    <subcellularLocation>
        <location evidence="2">Endoplasmic reticulum</location>
    </subcellularLocation>
    <subcellularLocation>
        <location evidence="6">Golgi apparatus</location>
    </subcellularLocation>
    <subcellularLocation>
        <location evidence="1">Nucleus</location>
    </subcellularLocation>
    <subcellularLocation>
        <location evidence="4">Perikaryon</location>
    </subcellularLocation>
</comment>
<dbReference type="FunFam" id="3.30.420.210:FF:000004">
    <property type="entry name" value="UBX domain-containing protein 2A"/>
    <property type="match status" value="1"/>
</dbReference>
<dbReference type="GO" id="GO:0005829">
    <property type="term" value="C:cytosol"/>
    <property type="evidence" value="ECO:0007669"/>
    <property type="project" value="TreeGrafter"/>
</dbReference>
<keyword evidence="11" id="KW-0539">Nucleus</keyword>
<dbReference type="FunFam" id="3.10.20.90:FF:000164">
    <property type="entry name" value="UBX domain-containing protein 2A"/>
    <property type="match status" value="1"/>
</dbReference>
<feature type="non-terminal residue" evidence="19">
    <location>
        <position position="288"/>
    </location>
</feature>
<dbReference type="GO" id="GO:0005794">
    <property type="term" value="C:Golgi apparatus"/>
    <property type="evidence" value="ECO:0007669"/>
    <property type="project" value="UniProtKB-SubCell"/>
</dbReference>
<dbReference type="InterPro" id="IPR012989">
    <property type="entry name" value="SEP_domain"/>
</dbReference>
<gene>
    <name evidence="19" type="primary">Ubxn2a</name>
    <name evidence="19" type="ORF">RHICYA_R01247</name>
</gene>
<dbReference type="GO" id="GO:0060255">
    <property type="term" value="P:regulation of macromolecule metabolic process"/>
    <property type="evidence" value="ECO:0007669"/>
    <property type="project" value="UniProtKB-ARBA"/>
</dbReference>
<evidence type="ECO:0000256" key="12">
    <source>
        <dbReference type="ARBA" id="ARBA00023273"/>
    </source>
</evidence>
<dbReference type="GO" id="GO:0043204">
    <property type="term" value="C:perikaryon"/>
    <property type="evidence" value="ECO:0007669"/>
    <property type="project" value="UniProtKB-SubCell"/>
</dbReference>
<evidence type="ECO:0000256" key="6">
    <source>
        <dbReference type="ARBA" id="ARBA00004555"/>
    </source>
</evidence>
<evidence type="ECO:0000256" key="14">
    <source>
        <dbReference type="ARBA" id="ARBA00066082"/>
    </source>
</evidence>
<evidence type="ECO:0000256" key="5">
    <source>
        <dbReference type="ARBA" id="ARBA00004496"/>
    </source>
</evidence>
<dbReference type="OrthoDB" id="25887at2759"/>
<dbReference type="PROSITE" id="PS51399">
    <property type="entry name" value="SEP"/>
    <property type="match status" value="1"/>
</dbReference>
<keyword evidence="20" id="KW-1185">Reference proteome</keyword>
<feature type="region of interest" description="Disordered" evidence="16">
    <location>
        <begin position="265"/>
        <end position="288"/>
    </location>
</feature>
<dbReference type="PANTHER" id="PTHR23333">
    <property type="entry name" value="UBX DOMAIN CONTAINING PROTEIN"/>
    <property type="match status" value="1"/>
</dbReference>
<organism evidence="19 20">
    <name type="scientific">Rhinopomastus cyanomelas</name>
    <name type="common">Common scimitarbill</name>
    <dbReference type="NCBI Taxonomy" id="113115"/>
    <lineage>
        <taxon>Eukaryota</taxon>
        <taxon>Metazoa</taxon>
        <taxon>Chordata</taxon>
        <taxon>Craniata</taxon>
        <taxon>Vertebrata</taxon>
        <taxon>Euteleostomi</taxon>
        <taxon>Archelosauria</taxon>
        <taxon>Archosauria</taxon>
        <taxon>Dinosauria</taxon>
        <taxon>Saurischia</taxon>
        <taxon>Theropoda</taxon>
        <taxon>Coelurosauria</taxon>
        <taxon>Aves</taxon>
        <taxon>Neognathae</taxon>
        <taxon>Neoaves</taxon>
        <taxon>Telluraves</taxon>
        <taxon>Coraciimorphae</taxon>
        <taxon>Bucerotiformes</taxon>
        <taxon>Rhinopomastidae</taxon>
        <taxon>Rhinopomastus</taxon>
    </lineage>
</organism>
<evidence type="ECO:0000259" key="18">
    <source>
        <dbReference type="PROSITE" id="PS51399"/>
    </source>
</evidence>
<dbReference type="SUPFAM" id="SSF102848">
    <property type="entry name" value="NSFL1 (p97 ATPase) cofactor p47, SEP domain"/>
    <property type="match status" value="1"/>
</dbReference>
<dbReference type="GO" id="GO:0043161">
    <property type="term" value="P:proteasome-mediated ubiquitin-dependent protein catabolic process"/>
    <property type="evidence" value="ECO:0007669"/>
    <property type="project" value="TreeGrafter"/>
</dbReference>
<comment type="subunit">
    <text evidence="14">Part of a complex composed of STUB1/CHIP, VCP/p97, CHRNA3, and UBXN2A that modulates the ubiquitination and endoplasmic reticulum-associated degradation (ERAD) of CHRNA3. Within the complex UBXN2A acts as a scaffold protein required for the interaction of CHRNA3 with VCP/p97, this interaction also inhibits CHRNA3 ubiquitination by STUB1/CHIP and subsequently ERAD. Interacts (via SEP domain) with CHRNA3 and interacts (via UBX domain) with VCP/P97; these interactions are required for the interaction of CHRNA3 with the STUB1-VCP-UBXN2A complex. Interacts with HSPA9/MOT-2 (via SBD domain); the interaction inhibits HSPA9/MOT-2 interaction with and degradation of p53, thereby promotes p53 translocation to the nucleus. Interacts with RICTOR.</text>
</comment>
<dbReference type="SUPFAM" id="SSF54236">
    <property type="entry name" value="Ubiquitin-like"/>
    <property type="match status" value="1"/>
</dbReference>
<dbReference type="Pfam" id="PF00789">
    <property type="entry name" value="UBX"/>
    <property type="match status" value="1"/>
</dbReference>
<dbReference type="GO" id="GO:0030425">
    <property type="term" value="C:dendrite"/>
    <property type="evidence" value="ECO:0007669"/>
    <property type="project" value="UniProtKB-SubCell"/>
</dbReference>
<evidence type="ECO:0000256" key="4">
    <source>
        <dbReference type="ARBA" id="ARBA00004484"/>
    </source>
</evidence>
<accession>A0A7L1NXG6</accession>
<comment type="caution">
    <text evidence="19">The sequence shown here is derived from an EMBL/GenBank/DDBJ whole genome shotgun (WGS) entry which is preliminary data.</text>
</comment>
<dbReference type="GO" id="GO:0007030">
    <property type="term" value="P:Golgi organization"/>
    <property type="evidence" value="ECO:0007669"/>
    <property type="project" value="TreeGrafter"/>
</dbReference>
<keyword evidence="12" id="KW-0966">Cell projection</keyword>
<evidence type="ECO:0000256" key="3">
    <source>
        <dbReference type="ARBA" id="ARBA00004279"/>
    </source>
</evidence>
<dbReference type="Gene3D" id="3.10.20.90">
    <property type="entry name" value="Phosphatidylinositol 3-kinase Catalytic Subunit, Chain A, domain 1"/>
    <property type="match status" value="1"/>
</dbReference>
<dbReference type="InterPro" id="IPR036241">
    <property type="entry name" value="NSFL1C_SEP_dom_sf"/>
</dbReference>
<keyword evidence="10" id="KW-0333">Golgi apparatus</keyword>
<dbReference type="AlphaFoldDB" id="A0A7L1NXG6"/>
<dbReference type="SMART" id="SM00166">
    <property type="entry name" value="UBX"/>
    <property type="match status" value="1"/>
</dbReference>
<evidence type="ECO:0000256" key="1">
    <source>
        <dbReference type="ARBA" id="ARBA00004123"/>
    </source>
</evidence>
<dbReference type="GO" id="GO:0031468">
    <property type="term" value="P:nuclear membrane reassembly"/>
    <property type="evidence" value="ECO:0007669"/>
    <property type="project" value="TreeGrafter"/>
</dbReference>
<evidence type="ECO:0000256" key="16">
    <source>
        <dbReference type="SAM" id="MobiDB-lite"/>
    </source>
</evidence>
<evidence type="ECO:0000313" key="20">
    <source>
        <dbReference type="Proteomes" id="UP000565785"/>
    </source>
</evidence>
<evidence type="ECO:0000313" key="19">
    <source>
        <dbReference type="EMBL" id="NXO03847.1"/>
    </source>
</evidence>